<dbReference type="InterPro" id="IPR045404">
    <property type="entry name" value="Gp13-like"/>
</dbReference>
<organism evidence="1 2">
    <name type="scientific">Pararhodospirillum oryzae</name>
    <dbReference type="NCBI Taxonomy" id="478448"/>
    <lineage>
        <taxon>Bacteria</taxon>
        <taxon>Pseudomonadati</taxon>
        <taxon>Pseudomonadota</taxon>
        <taxon>Alphaproteobacteria</taxon>
        <taxon>Rhodospirillales</taxon>
        <taxon>Rhodospirillaceae</taxon>
        <taxon>Pararhodospirillum</taxon>
    </lineage>
</organism>
<sequence length="337" mass="36748">MSTVTTRLEDVVVPEVFQPYLLQRTLELDAFVQSGVVLRDPQFDALASGAGSLFSLPYFNDLDGESTVGSDDPDSLATPARLSAGRDVAVKHIRNRAWSSMDLTAALLATDPLRAIADLIAPFWVRDRQRLLIASLTGILAANRANNGGDMVHDLATDDAGAITAAEMISDEAILVAAQTLGDMKSRLSAIALHSAVHTRLQRLGALLPVHDPQSGDLRYQTYLGYRIIVDDSLPVETGTHRQTYTTFLFAEGAVAYGEGQPRLPVETERVPAAGDGEGMEILHSRRHFLLHPRGIRWLGTHMARPAPSNAELANPENWQRVYDRKAIRLAALRTNG</sequence>
<evidence type="ECO:0008006" key="3">
    <source>
        <dbReference type="Google" id="ProtNLM"/>
    </source>
</evidence>
<protein>
    <recommendedName>
        <fullName evidence="3">Coat protein</fullName>
    </recommendedName>
</protein>
<dbReference type="Proteomes" id="UP000321567">
    <property type="component" value="Unassembled WGS sequence"/>
</dbReference>
<dbReference type="AlphaFoldDB" id="A0A512H4Q4"/>
<name>A0A512H4Q4_9PROT</name>
<proteinExistence type="predicted"/>
<dbReference type="RefSeq" id="WP_147162505.1">
    <property type="nucleotide sequence ID" value="NZ_BJZO01000009.1"/>
</dbReference>
<comment type="caution">
    <text evidence="1">The sequence shown here is derived from an EMBL/GenBank/DDBJ whole genome shotgun (WGS) entry which is preliminary data.</text>
</comment>
<gene>
    <name evidence="1" type="ORF">ROR02_05750</name>
</gene>
<evidence type="ECO:0000313" key="2">
    <source>
        <dbReference type="Proteomes" id="UP000321567"/>
    </source>
</evidence>
<accession>A0A512H4Q4</accession>
<dbReference type="EMBL" id="BJZO01000009">
    <property type="protein sequence ID" value="GEO80444.1"/>
    <property type="molecule type" value="Genomic_DNA"/>
</dbReference>
<keyword evidence="2" id="KW-1185">Reference proteome</keyword>
<reference evidence="1 2" key="1">
    <citation type="submission" date="2019-07" db="EMBL/GenBank/DDBJ databases">
        <title>Whole genome shotgun sequence of Rhodospirillum oryzae NBRC 107573.</title>
        <authorList>
            <person name="Hosoyama A."/>
            <person name="Uohara A."/>
            <person name="Ohji S."/>
            <person name="Ichikawa N."/>
        </authorList>
    </citation>
    <scope>NUCLEOTIDE SEQUENCE [LARGE SCALE GENOMIC DNA]</scope>
    <source>
        <strain evidence="1 2">NBRC 107573</strain>
    </source>
</reference>
<dbReference type="OrthoDB" id="6440753at2"/>
<dbReference type="Pfam" id="PF20036">
    <property type="entry name" value="Gp13-like"/>
    <property type="match status" value="1"/>
</dbReference>
<evidence type="ECO:0000313" key="1">
    <source>
        <dbReference type="EMBL" id="GEO80444.1"/>
    </source>
</evidence>